<feature type="domain" description="SRCR" evidence="7">
    <location>
        <begin position="453"/>
        <end position="553"/>
    </location>
</feature>
<feature type="domain" description="SRCR" evidence="7">
    <location>
        <begin position="687"/>
        <end position="794"/>
    </location>
</feature>
<dbReference type="InterPro" id="IPR036772">
    <property type="entry name" value="SRCR-like_dom_sf"/>
</dbReference>
<feature type="domain" description="SRCR" evidence="7">
    <location>
        <begin position="804"/>
        <end position="919"/>
    </location>
</feature>
<feature type="disulfide bond" evidence="5">
    <location>
        <begin position="294"/>
        <end position="304"/>
    </location>
</feature>
<evidence type="ECO:0000256" key="4">
    <source>
        <dbReference type="ARBA" id="ARBA00023180"/>
    </source>
</evidence>
<dbReference type="SUPFAM" id="SSF56487">
    <property type="entry name" value="SRCR-like"/>
    <property type="match status" value="10"/>
</dbReference>
<feature type="disulfide bond" evidence="5">
    <location>
        <begin position="638"/>
        <end position="648"/>
    </location>
</feature>
<feature type="disulfide bond" evidence="5">
    <location>
        <begin position="886"/>
        <end position="896"/>
    </location>
</feature>
<feature type="disulfide bond" evidence="5">
    <location>
        <begin position="69"/>
        <end position="79"/>
    </location>
</feature>
<feature type="disulfide bond" evidence="5">
    <location>
        <begin position="522"/>
        <end position="532"/>
    </location>
</feature>
<evidence type="ECO:0000313" key="8">
    <source>
        <dbReference type="EMBL" id="CAH3150593.1"/>
    </source>
</evidence>
<feature type="non-terminal residue" evidence="8">
    <location>
        <position position="1"/>
    </location>
</feature>
<evidence type="ECO:0000313" key="9">
    <source>
        <dbReference type="Proteomes" id="UP001159405"/>
    </source>
</evidence>
<gene>
    <name evidence="8" type="ORF">PLOB_00047696</name>
</gene>
<feature type="disulfide bond" evidence="5">
    <location>
        <begin position="1114"/>
        <end position="1124"/>
    </location>
</feature>
<feature type="domain" description="SRCR" evidence="7">
    <location>
        <begin position="930"/>
        <end position="1036"/>
    </location>
</feature>
<feature type="disulfide bond" evidence="5">
    <location>
        <begin position="1008"/>
        <end position="1018"/>
    </location>
</feature>
<keyword evidence="6" id="KW-0472">Membrane</keyword>
<feature type="disulfide bond" evidence="5">
    <location>
        <begin position="26"/>
        <end position="90"/>
    </location>
</feature>
<keyword evidence="9" id="KW-1185">Reference proteome</keyword>
<evidence type="ECO:0000256" key="5">
    <source>
        <dbReference type="PROSITE-ProRule" id="PRU00196"/>
    </source>
</evidence>
<reference evidence="8 9" key="1">
    <citation type="submission" date="2022-05" db="EMBL/GenBank/DDBJ databases">
        <authorList>
            <consortium name="Genoscope - CEA"/>
            <person name="William W."/>
        </authorList>
    </citation>
    <scope>NUCLEOTIDE SEQUENCE [LARGE SCALE GENOMIC DNA]</scope>
</reference>
<evidence type="ECO:0000256" key="1">
    <source>
        <dbReference type="ARBA" id="ARBA00022729"/>
    </source>
</evidence>
<dbReference type="InterPro" id="IPR000742">
    <property type="entry name" value="EGF"/>
</dbReference>
<protein>
    <recommendedName>
        <fullName evidence="7">SRCR domain-containing protein</fullName>
    </recommendedName>
</protein>
<feature type="disulfide bond" evidence="5">
    <location>
        <begin position="762"/>
        <end position="772"/>
    </location>
</feature>
<evidence type="ECO:0000259" key="7">
    <source>
        <dbReference type="PROSITE" id="PS50287"/>
    </source>
</evidence>
<keyword evidence="1" id="KW-0732">Signal</keyword>
<dbReference type="Proteomes" id="UP001159405">
    <property type="component" value="Unassembled WGS sequence"/>
</dbReference>
<feature type="domain" description="SRCR" evidence="7">
    <location>
        <begin position="342"/>
        <end position="443"/>
    </location>
</feature>
<feature type="domain" description="SRCR" evidence="7">
    <location>
        <begin position="224"/>
        <end position="329"/>
    </location>
</feature>
<comment type="caution">
    <text evidence="8">The sequence shown here is derived from an EMBL/GenBank/DDBJ whole genome shotgun (WGS) entry which is preliminary data.</text>
</comment>
<accession>A0ABN8PTK7</accession>
<dbReference type="PROSITE" id="PS50287">
    <property type="entry name" value="SRCR_2"/>
    <property type="match status" value="10"/>
</dbReference>
<proteinExistence type="predicted"/>
<feature type="disulfide bond" evidence="5">
    <location>
        <begin position="491"/>
        <end position="552"/>
    </location>
</feature>
<dbReference type="SUPFAM" id="SSF57196">
    <property type="entry name" value="EGF/Laminin"/>
    <property type="match status" value="1"/>
</dbReference>
<keyword evidence="4" id="KW-0325">Glycoprotein</keyword>
<dbReference type="Pfam" id="PF00530">
    <property type="entry name" value="SRCR"/>
    <property type="match status" value="10"/>
</dbReference>
<keyword evidence="6" id="KW-1133">Transmembrane helix</keyword>
<dbReference type="PRINTS" id="PR00258">
    <property type="entry name" value="SPERACTRCPTR"/>
</dbReference>
<dbReference type="InterPro" id="IPR001190">
    <property type="entry name" value="SRCR"/>
</dbReference>
<name>A0ABN8PTK7_9CNID</name>
<feature type="domain" description="SRCR" evidence="7">
    <location>
        <begin position="1"/>
        <end position="103"/>
    </location>
</feature>
<feature type="domain" description="SRCR" evidence="7">
    <location>
        <begin position="564"/>
        <end position="676"/>
    </location>
</feature>
<dbReference type="Pfam" id="PF26284">
    <property type="entry name" value="DUF8077"/>
    <property type="match status" value="1"/>
</dbReference>
<dbReference type="SMART" id="SM00202">
    <property type="entry name" value="SR"/>
    <property type="match status" value="10"/>
</dbReference>
<dbReference type="Gene3D" id="2.10.25.10">
    <property type="entry name" value="Laminin"/>
    <property type="match status" value="1"/>
</dbReference>
<feature type="transmembrane region" description="Helical" evidence="6">
    <location>
        <begin position="1421"/>
        <end position="1443"/>
    </location>
</feature>
<dbReference type="PROSITE" id="PS00022">
    <property type="entry name" value="EGF_1"/>
    <property type="match status" value="1"/>
</dbReference>
<sequence length="1449" mass="160847">VKLVSGFAPYAGQVFVYHAGTWGMVCSDGWDRNDALVVCKELGFPGVTMVANYGFFGIEKTISIEHMGCYGNETKLSECSYNTTSEWSPCRTGRYKGAGVICEPSNITDPKDVPQIRLTGPSHREGSGNVEVFINRQWGRICDDAWDLEDARVVCRALGFLDAEYATCCGWYFGQASGQPLMDTVECTGNESSLFHCRHMASSEASCSRRDSAGVICKLNKPNVRLVGSPLAHAGFVQIRQHGRWGSFCDWSWELTQGHVVCRELGYRRALYTTIGELFEQQFRGPIWVEEAVCDGNESSIFNCDLKYIWDYEDVMACDHSHSAGVICESNHDPRLNETALVRLKGSNVTHMGRVEIKRHGFWHAVCSIGFDIHDADVVCRQLGFSEAVLEVAHGQFGLGSGPMWLTSIRCQGNESSLDECVSAGWELEPSCRDKHSSGVVCRTPDIKSDGKVRLRGSSSSNAGRIEVKFGGVWGLVSERGWDIRDGHVVCRQLGYLKAVRVYTHSRYGSVNLNIWLSDLQCSGEEKRLLDCPRELNYDLYTFAMLNAGVECTNDTNYTSEVEVRLVGMETPNAGHVQVKYNGTWGTICAWRGLLYQTAKVICRQLGHRPPIKNIFGNKECTATNRGAERVWLSSLNCQGFENSVDECPHRGWGRLDSEYCRGCTPRYCSVCLICQPQDTNITDLHLRLVGSNLWYAGRVEVKYAGVWGVICPRHMNGSVFRVICRQLGYVGVMGDESLYTRRSLQLYGDSEGPVWLSKVDCDGNETSLPQCKIESPGEILWCSHHEALEIMCQPKNYTPPYPIRLAGSSVAHAGRLEVLYNGTWGTVCGGVYDWSVRTANALVSCRQLGFGLPIRSTTSWLAPKFSNCPSSTHATGAIWLSNVRCKGTESSLDQCSSLGWGKAKKHCDHVSDVCLVCDNSQYHNMEIMVRLSGSEVPHAGRVKVRYQGVWGTLCASAWKTETAEVLCRQLGYKGVELDFTMHNKYWYLPLDIYDAVRGPVWFNGDGCNGRERTLSECQLRQEPHCGQDDPQLICKVENSSVDVFPVRLEGSNPREGRVEVFFGGLWGTVGSAKWDFKDALVLCRQLRFSHVQNTYTKKFRGSTRVFWFGDFECQGSEATLGQCRHRLIARAFFDDDEPFDVYVRCSNGTETETVVNSPRLTSLATSMASLTTHLPVLSTNTPRNSSSTASVAATTIYPTISSSTTATNTWKLAPTSTSIAQGSQLLSTPATESSPILCPNQPCQNGGTCEKTTCRCSEKFAGVYCEVYVGENAVSMVLKMILDQWNASEFKGTLAAVLTNHCSLNLCLEDNVNPDTQSQKKALTFQRDDIIILQGYPKTWKDMELLSVKLVVKMPTDANNSIIPREIMKQLLIKVAPEIEQQMGISIVFIGEKEIISASPDASGRNSDKSRKSSSTHRSVLIALAVVVGLVCLVAIATIAWYRRKKKR</sequence>
<organism evidence="8 9">
    <name type="scientific">Porites lobata</name>
    <dbReference type="NCBI Taxonomy" id="104759"/>
    <lineage>
        <taxon>Eukaryota</taxon>
        <taxon>Metazoa</taxon>
        <taxon>Cnidaria</taxon>
        <taxon>Anthozoa</taxon>
        <taxon>Hexacorallia</taxon>
        <taxon>Scleractinia</taxon>
        <taxon>Fungiina</taxon>
        <taxon>Poritidae</taxon>
        <taxon>Porites</taxon>
    </lineage>
</organism>
<keyword evidence="6" id="KW-0812">Transmembrane</keyword>
<feature type="domain" description="SRCR" evidence="7">
    <location>
        <begin position="116"/>
        <end position="218"/>
    </location>
</feature>
<dbReference type="EMBL" id="CALNXK010000089">
    <property type="protein sequence ID" value="CAH3150593.1"/>
    <property type="molecule type" value="Genomic_DNA"/>
</dbReference>
<feature type="domain" description="SRCR" evidence="7">
    <location>
        <begin position="1047"/>
        <end position="1147"/>
    </location>
</feature>
<feature type="disulfide bond" evidence="5">
    <location>
        <begin position="187"/>
        <end position="197"/>
    </location>
</feature>
<keyword evidence="2" id="KW-0677">Repeat</keyword>
<dbReference type="PANTHER" id="PTHR19331:SF465">
    <property type="entry name" value="EGG PEPTIDE SPERACT RECEPTOR"/>
    <property type="match status" value="1"/>
</dbReference>
<keyword evidence="3 5" id="KW-1015">Disulfide bond</keyword>
<evidence type="ECO:0000256" key="3">
    <source>
        <dbReference type="ARBA" id="ARBA00023157"/>
    </source>
</evidence>
<dbReference type="PANTHER" id="PTHR19331">
    <property type="entry name" value="SCAVENGER RECEPTOR DOMAIN-CONTAINING"/>
    <property type="match status" value="1"/>
</dbReference>
<dbReference type="InterPro" id="IPR058390">
    <property type="entry name" value="DUF8077"/>
</dbReference>
<feature type="disulfide bond" evidence="5">
    <location>
        <begin position="411"/>
        <end position="421"/>
    </location>
</feature>
<evidence type="ECO:0000256" key="2">
    <source>
        <dbReference type="ARBA" id="ARBA00022737"/>
    </source>
</evidence>
<dbReference type="Gene3D" id="3.10.250.10">
    <property type="entry name" value="SRCR-like domain"/>
    <property type="match status" value="10"/>
</dbReference>
<comment type="caution">
    <text evidence="5">Lacks conserved residue(s) required for the propagation of feature annotation.</text>
</comment>
<evidence type="ECO:0000256" key="6">
    <source>
        <dbReference type="SAM" id="Phobius"/>
    </source>
</evidence>